<dbReference type="Gene3D" id="3.20.20.190">
    <property type="entry name" value="Phosphatidylinositol (PI) phosphodiesterase"/>
    <property type="match status" value="1"/>
</dbReference>
<feature type="domain" description="GP-PDE" evidence="1">
    <location>
        <begin position="4"/>
        <end position="241"/>
    </location>
</feature>
<comment type="caution">
    <text evidence="2">The sequence shown here is derived from an EMBL/GenBank/DDBJ whole genome shotgun (WGS) entry which is preliminary data.</text>
</comment>
<dbReference type="CDD" id="cd08562">
    <property type="entry name" value="GDPD_EcUgpQ_like"/>
    <property type="match status" value="1"/>
</dbReference>
<proteinExistence type="predicted"/>
<accession>A0ABV5ZET9</accession>
<dbReference type="InterPro" id="IPR017946">
    <property type="entry name" value="PLC-like_Pdiesterase_TIM-brl"/>
</dbReference>
<dbReference type="PANTHER" id="PTHR46211">
    <property type="entry name" value="GLYCEROPHOSPHORYL DIESTER PHOSPHODIESTERASE"/>
    <property type="match status" value="1"/>
</dbReference>
<dbReference type="EMBL" id="JBHLZN010000006">
    <property type="protein sequence ID" value="MFB9887795.1"/>
    <property type="molecule type" value="Genomic_DNA"/>
</dbReference>
<reference evidence="2 3" key="1">
    <citation type="submission" date="2024-09" db="EMBL/GenBank/DDBJ databases">
        <authorList>
            <person name="Sun Q."/>
            <person name="Mori K."/>
        </authorList>
    </citation>
    <scope>NUCLEOTIDE SEQUENCE [LARGE SCALE GENOMIC DNA]</scope>
    <source>
        <strain evidence="2 3">ATCC 51285</strain>
    </source>
</reference>
<dbReference type="Proteomes" id="UP001589628">
    <property type="component" value="Unassembled WGS sequence"/>
</dbReference>
<evidence type="ECO:0000313" key="3">
    <source>
        <dbReference type="Proteomes" id="UP001589628"/>
    </source>
</evidence>
<keyword evidence="3" id="KW-1185">Reference proteome</keyword>
<dbReference type="SUPFAM" id="SSF51695">
    <property type="entry name" value="PLC-like phosphodiesterases"/>
    <property type="match status" value="1"/>
</dbReference>
<dbReference type="Pfam" id="PF03009">
    <property type="entry name" value="GDPD"/>
    <property type="match status" value="1"/>
</dbReference>
<dbReference type="InterPro" id="IPR030395">
    <property type="entry name" value="GP_PDE_dom"/>
</dbReference>
<dbReference type="PROSITE" id="PS51704">
    <property type="entry name" value="GP_PDE"/>
    <property type="match status" value="1"/>
</dbReference>
<organism evidence="2 3">
    <name type="scientific">Balneatrix alpica</name>
    <dbReference type="NCBI Taxonomy" id="75684"/>
    <lineage>
        <taxon>Bacteria</taxon>
        <taxon>Pseudomonadati</taxon>
        <taxon>Pseudomonadota</taxon>
        <taxon>Gammaproteobacteria</taxon>
        <taxon>Oceanospirillales</taxon>
        <taxon>Balneatrichaceae</taxon>
        <taxon>Balneatrix</taxon>
    </lineage>
</organism>
<sequence length="242" mass="26678">MQDVRVIGHRGAANLAPENTLASIRAAAAVGTPWVEIDVSVLADGALVIFHDDELERCSNGQGPLAAANLAYIQQLDAGSWFAHHYAGEPIPTLQQALQCIQELGLGLNLEIKHEGADVERIVPRVLEELQLYWQDNDKLIISSFNHQALLLCHELAPDRYLGQLYEAVPQHWQEQLSALQAYSLHCDYKQLDASTCAAVKAAGYKVLCYTANEPALVEAHWQWGMDAIITDSPQLFLNTDA</sequence>
<evidence type="ECO:0000313" key="2">
    <source>
        <dbReference type="EMBL" id="MFB9887795.1"/>
    </source>
</evidence>
<name>A0ABV5ZET9_9GAMM</name>
<protein>
    <submittedName>
        <fullName evidence="2">Glycerophosphoryl diester phosphodiesterase</fullName>
    </submittedName>
</protein>
<dbReference type="PANTHER" id="PTHR46211:SF1">
    <property type="entry name" value="GLYCEROPHOSPHODIESTER PHOSPHODIESTERASE, CYTOPLASMIC"/>
    <property type="match status" value="1"/>
</dbReference>
<gene>
    <name evidence="2" type="ORF">ACFFLH_15375</name>
</gene>
<evidence type="ECO:0000259" key="1">
    <source>
        <dbReference type="PROSITE" id="PS51704"/>
    </source>
</evidence>
<dbReference type="RefSeq" id="WP_027312593.1">
    <property type="nucleotide sequence ID" value="NZ_JAUESS010000012.1"/>
</dbReference>